<accession>A0A2S5CQY9</accession>
<dbReference type="Proteomes" id="UP000237423">
    <property type="component" value="Unassembled WGS sequence"/>
</dbReference>
<comment type="caution">
    <text evidence="1">The sequence shown here is derived from an EMBL/GenBank/DDBJ whole genome shotgun (WGS) entry which is preliminary data.</text>
</comment>
<evidence type="ECO:0000313" key="2">
    <source>
        <dbReference type="Proteomes" id="UP000237423"/>
    </source>
</evidence>
<reference evidence="1 2" key="1">
    <citation type="submission" date="2017-11" db="EMBL/GenBank/DDBJ databases">
        <title>Draft Genome Sequence of Methylobacter psychrotolerans Sph1T, an Obligate Methanotroph from Low-Temperature Environments.</title>
        <authorList>
            <person name="Oshkin I.Y."/>
            <person name="Miroshnikov K."/>
            <person name="Belova S.E."/>
            <person name="Korzhenkov A."/>
            <person name="Toshchakov S.V."/>
            <person name="Dedysh S.N."/>
        </authorList>
    </citation>
    <scope>NUCLEOTIDE SEQUENCE [LARGE SCALE GENOMIC DNA]</scope>
    <source>
        <strain evidence="1 2">Sph1</strain>
    </source>
</reference>
<organism evidence="1 2">
    <name type="scientific">Methylovulum psychrotolerans</name>
    <dbReference type="NCBI Taxonomy" id="1704499"/>
    <lineage>
        <taxon>Bacteria</taxon>
        <taxon>Pseudomonadati</taxon>
        <taxon>Pseudomonadota</taxon>
        <taxon>Gammaproteobacteria</taxon>
        <taxon>Methylococcales</taxon>
        <taxon>Methylococcaceae</taxon>
        <taxon>Methylovulum</taxon>
    </lineage>
</organism>
<evidence type="ECO:0000313" key="1">
    <source>
        <dbReference type="EMBL" id="POZ53223.1"/>
    </source>
</evidence>
<dbReference type="AlphaFoldDB" id="A0A2S5CQY9"/>
<name>A0A2S5CQY9_9GAMM</name>
<protein>
    <submittedName>
        <fullName evidence="1">Uncharacterized protein</fullName>
    </submittedName>
</protein>
<proteinExistence type="predicted"/>
<gene>
    <name evidence="1" type="ORF">AADEFJLK_00241</name>
</gene>
<dbReference type="EMBL" id="PGFZ01000001">
    <property type="protein sequence ID" value="POZ53223.1"/>
    <property type="molecule type" value="Genomic_DNA"/>
</dbReference>
<sequence length="67" mass="7838">MVEIFALLVWLLALRHWFFSCLNKPTADWSYEETQAYFNSGKGYLNNLSERNKKALMVKRENAPLGL</sequence>